<proteinExistence type="predicted"/>
<keyword evidence="3" id="KW-1185">Reference proteome</keyword>
<protein>
    <submittedName>
        <fullName evidence="2">Uncharacterized protein</fullName>
    </submittedName>
</protein>
<evidence type="ECO:0000313" key="2">
    <source>
        <dbReference type="EMBL" id="MBK1814893.1"/>
    </source>
</evidence>
<dbReference type="AlphaFoldDB" id="A0A934QY88"/>
<reference evidence="2" key="1">
    <citation type="submission" date="2021-01" db="EMBL/GenBank/DDBJ databases">
        <title>Modified the classification status of verrucomicrobia.</title>
        <authorList>
            <person name="Feng X."/>
        </authorList>
    </citation>
    <scope>NUCLEOTIDE SEQUENCE</scope>
    <source>
        <strain evidence="2">JCM 18052</strain>
    </source>
</reference>
<evidence type="ECO:0000256" key="1">
    <source>
        <dbReference type="SAM" id="MobiDB-lite"/>
    </source>
</evidence>
<feature type="region of interest" description="Disordered" evidence="1">
    <location>
        <begin position="237"/>
        <end position="282"/>
    </location>
</feature>
<name>A0A934QY88_9BACT</name>
<sequence>MAWRIEEAVAHGEIDNTVEGRTTGRIWLAGRDEPLILSLDGDCWRDLAGTRLQFENPSPVTGPDAEALDIDQTGIVGDMTASRKNKIPTVSEEEFNTLYQNHQEIPYEWHNTLYLEWFSEINGRVVIESAGYTLTISPHEWQMDEDGEDAQKLANLNSMRDFMAQVIRRRDPEGPEPDVSGELDEFAWEERLKESDRLTDAYQEVLEKYMEDVDSEQKEAFVMGWDGLLDALADRDEAGENEFSSESADFGPDDDARDFEDGGTVDDDFDDDEGSFGNEEDHPLQRQAQELAMRAMDVVRSDGGPGTPSYQLVTNLLQVSGKLAGVLHGRGSGYEPEAGFVLAVLKRCLNWLNEAVGSCQELMEIERDPDQRAALEHLRSSAFEIRDSIVELRRELK</sequence>
<dbReference type="RefSeq" id="WP_200349841.1">
    <property type="nucleotide sequence ID" value="NZ_BAABHZ010000010.1"/>
</dbReference>
<dbReference type="EMBL" id="JAENIK010000004">
    <property type="protein sequence ID" value="MBK1814893.1"/>
    <property type="molecule type" value="Genomic_DNA"/>
</dbReference>
<accession>A0A934QY88</accession>
<comment type="caution">
    <text evidence="2">The sequence shown here is derived from an EMBL/GenBank/DDBJ whole genome shotgun (WGS) entry which is preliminary data.</text>
</comment>
<evidence type="ECO:0000313" key="3">
    <source>
        <dbReference type="Proteomes" id="UP000600139"/>
    </source>
</evidence>
<organism evidence="2 3">
    <name type="scientific">Luteolibacter yonseiensis</name>
    <dbReference type="NCBI Taxonomy" id="1144680"/>
    <lineage>
        <taxon>Bacteria</taxon>
        <taxon>Pseudomonadati</taxon>
        <taxon>Verrucomicrobiota</taxon>
        <taxon>Verrucomicrobiia</taxon>
        <taxon>Verrucomicrobiales</taxon>
        <taxon>Verrucomicrobiaceae</taxon>
        <taxon>Luteolibacter</taxon>
    </lineage>
</organism>
<dbReference type="Proteomes" id="UP000600139">
    <property type="component" value="Unassembled WGS sequence"/>
</dbReference>
<feature type="compositionally biased region" description="Acidic residues" evidence="1">
    <location>
        <begin position="251"/>
        <end position="274"/>
    </location>
</feature>
<gene>
    <name evidence="2" type="ORF">JIN84_04655</name>
</gene>